<sequence>MRRYKVIIVLVVIAAVLALYFLLRPNLTQARQGVIELTNLPDQYCPLQVAIVVTDPTSKNSKALIDTTVAVDECRYITLSKLATFGSEPRLIFVKLPTALAFRVSIDSIKGRYQYAPSLGDVNGDNIIDLSDENQITSALFSADPLQVSVNDLDQDRKITVLDLSLTRINHRAGVGRPDGRTWGKI</sequence>
<keyword evidence="1" id="KW-0472">Membrane</keyword>
<organism evidence="2 3">
    <name type="scientific">Berkelbacteria bacterium GW2011_GWA2_46_7</name>
    <dbReference type="NCBI Taxonomy" id="1618335"/>
    <lineage>
        <taxon>Bacteria</taxon>
        <taxon>Candidatus Berkelbacteria</taxon>
    </lineage>
</organism>
<name>A0A0G1TCP7_9BACT</name>
<dbReference type="Proteomes" id="UP000034487">
    <property type="component" value="Unassembled WGS sequence"/>
</dbReference>
<evidence type="ECO:0000313" key="3">
    <source>
        <dbReference type="Proteomes" id="UP000034487"/>
    </source>
</evidence>
<keyword evidence="1" id="KW-1133">Transmembrane helix</keyword>
<gene>
    <name evidence="2" type="ORF">UX60_C0033G0006</name>
</gene>
<feature type="transmembrane region" description="Helical" evidence="1">
    <location>
        <begin position="6"/>
        <end position="23"/>
    </location>
</feature>
<evidence type="ECO:0000256" key="1">
    <source>
        <dbReference type="SAM" id="Phobius"/>
    </source>
</evidence>
<protein>
    <recommendedName>
        <fullName evidence="4">Dockerin domain-containing protein</fullName>
    </recommendedName>
</protein>
<dbReference type="GO" id="GO:0000272">
    <property type="term" value="P:polysaccharide catabolic process"/>
    <property type="evidence" value="ECO:0007669"/>
    <property type="project" value="InterPro"/>
</dbReference>
<dbReference type="EMBL" id="LCMV01000033">
    <property type="protein sequence ID" value="KKU43180.1"/>
    <property type="molecule type" value="Genomic_DNA"/>
</dbReference>
<reference evidence="2 3" key="1">
    <citation type="journal article" date="2015" name="Nature">
        <title>rRNA introns, odd ribosomes, and small enigmatic genomes across a large radiation of phyla.</title>
        <authorList>
            <person name="Brown C.T."/>
            <person name="Hug L.A."/>
            <person name="Thomas B.C."/>
            <person name="Sharon I."/>
            <person name="Castelle C.J."/>
            <person name="Singh A."/>
            <person name="Wilkins M.J."/>
            <person name="Williams K.H."/>
            <person name="Banfield J.F."/>
        </authorList>
    </citation>
    <scope>NUCLEOTIDE SEQUENCE [LARGE SCALE GENOMIC DNA]</scope>
</reference>
<proteinExistence type="predicted"/>
<dbReference type="InterPro" id="IPR036439">
    <property type="entry name" value="Dockerin_dom_sf"/>
</dbReference>
<dbReference type="SUPFAM" id="SSF63446">
    <property type="entry name" value="Type I dockerin domain"/>
    <property type="match status" value="1"/>
</dbReference>
<comment type="caution">
    <text evidence="2">The sequence shown here is derived from an EMBL/GenBank/DDBJ whole genome shotgun (WGS) entry which is preliminary data.</text>
</comment>
<evidence type="ECO:0000313" key="2">
    <source>
        <dbReference type="EMBL" id="KKU43180.1"/>
    </source>
</evidence>
<dbReference type="PATRIC" id="fig|1618335.3.peg.390"/>
<evidence type="ECO:0008006" key="4">
    <source>
        <dbReference type="Google" id="ProtNLM"/>
    </source>
</evidence>
<dbReference type="Gene3D" id="1.10.1330.10">
    <property type="entry name" value="Dockerin domain"/>
    <property type="match status" value="1"/>
</dbReference>
<accession>A0A0G1TCP7</accession>
<keyword evidence="1" id="KW-0812">Transmembrane</keyword>
<dbReference type="AlphaFoldDB" id="A0A0G1TCP7"/>